<evidence type="ECO:0000256" key="1">
    <source>
        <dbReference type="SAM" id="Phobius"/>
    </source>
</evidence>
<dbReference type="HOGENOM" id="CLU_025443_0_0_9"/>
<dbReference type="PANTHER" id="PTHR31302">
    <property type="entry name" value="TRANSMEMBRANE PROTEIN WITH METALLOPHOSPHOESTERASE DOMAIN-RELATED"/>
    <property type="match status" value="1"/>
</dbReference>
<keyword evidence="1" id="KW-1133">Transmembrane helix</keyword>
<evidence type="ECO:0000313" key="3">
    <source>
        <dbReference type="EMBL" id="EFQ04021.1"/>
    </source>
</evidence>
<dbReference type="Gene3D" id="3.60.21.10">
    <property type="match status" value="1"/>
</dbReference>
<accession>E2ZC34</accession>
<dbReference type="RefSeq" id="WP_006942346.1">
    <property type="nucleotide sequence ID" value="NZ_GL538208.1"/>
</dbReference>
<sequence length="369" mass="40953">MEKRRYLFYLVVGFIGALVSLAQWPMYAAAFSILDNFTGMIIFALSPLLFVIPYVGALALPLRLVKILTPIGGYWFVATYYGLLALIPYYFIKIATVFSKNDSLAVLLSMYGRGWVFILGLILLYGYYKATHPVYRYVDIQSDKVDGEVTIAFLSDIHLGAVLGKPFVQKLKVRLEQLGAQIVLFGGDIIDGNLSFVLKDGSLNGFAQLGRGQGRYMAVLGNHDYYGMNVDKERQVLEAGGIECLIDERKDTGVGISITGAADYLLGNGDDVPIAAPGQFNVFVEHEPVRIEQAALQNYDLYVSGHTHAGQFWPNRLGTRHMFLFDYGTRFIGKMTAVVSSGYGSWGALFRTGPSPEIVVIRIIDDRKY</sequence>
<dbReference type="GO" id="GO:0016787">
    <property type="term" value="F:hydrolase activity"/>
    <property type="evidence" value="ECO:0007669"/>
    <property type="project" value="InterPro"/>
</dbReference>
<dbReference type="SUPFAM" id="SSF56300">
    <property type="entry name" value="Metallo-dependent phosphatases"/>
    <property type="match status" value="1"/>
</dbReference>
<evidence type="ECO:0000259" key="2">
    <source>
        <dbReference type="Pfam" id="PF00149"/>
    </source>
</evidence>
<organism evidence="3 4">
    <name type="scientific">Megasphaera micronuciformis F0359</name>
    <dbReference type="NCBI Taxonomy" id="706434"/>
    <lineage>
        <taxon>Bacteria</taxon>
        <taxon>Bacillati</taxon>
        <taxon>Bacillota</taxon>
        <taxon>Negativicutes</taxon>
        <taxon>Veillonellales</taxon>
        <taxon>Veillonellaceae</taxon>
        <taxon>Megasphaera</taxon>
    </lineage>
</organism>
<keyword evidence="1" id="KW-0472">Membrane</keyword>
<dbReference type="OrthoDB" id="9780884at2"/>
<dbReference type="Proteomes" id="UP000003195">
    <property type="component" value="Unassembled WGS sequence"/>
</dbReference>
<dbReference type="InterPro" id="IPR029052">
    <property type="entry name" value="Metallo-depent_PP-like"/>
</dbReference>
<feature type="transmembrane region" description="Helical" evidence="1">
    <location>
        <begin position="7"/>
        <end position="27"/>
    </location>
</feature>
<dbReference type="Pfam" id="PF00149">
    <property type="entry name" value="Metallophos"/>
    <property type="match status" value="1"/>
</dbReference>
<gene>
    <name evidence="3" type="ORF">HMPREF9429_01204</name>
</gene>
<proteinExistence type="predicted"/>
<dbReference type="eggNOG" id="COG1408">
    <property type="taxonomic scope" value="Bacteria"/>
</dbReference>
<dbReference type="InterPro" id="IPR051158">
    <property type="entry name" value="Metallophosphoesterase_sf"/>
</dbReference>
<feature type="transmembrane region" description="Helical" evidence="1">
    <location>
        <begin position="104"/>
        <end position="128"/>
    </location>
</feature>
<comment type="caution">
    <text evidence="3">The sequence shown here is derived from an EMBL/GenBank/DDBJ whole genome shotgun (WGS) entry which is preliminary data.</text>
</comment>
<dbReference type="EMBL" id="AECS01000037">
    <property type="protein sequence ID" value="EFQ04021.1"/>
    <property type="molecule type" value="Genomic_DNA"/>
</dbReference>
<keyword evidence="4" id="KW-1185">Reference proteome</keyword>
<feature type="transmembrane region" description="Helical" evidence="1">
    <location>
        <begin position="72"/>
        <end position="92"/>
    </location>
</feature>
<feature type="transmembrane region" description="Helical" evidence="1">
    <location>
        <begin position="39"/>
        <end position="60"/>
    </location>
</feature>
<dbReference type="PANTHER" id="PTHR31302:SF0">
    <property type="entry name" value="TRANSMEMBRANE PROTEIN WITH METALLOPHOSPHOESTERASE DOMAIN"/>
    <property type="match status" value="1"/>
</dbReference>
<keyword evidence="1" id="KW-0812">Transmembrane</keyword>
<feature type="domain" description="Calcineurin-like phosphoesterase" evidence="2">
    <location>
        <begin position="150"/>
        <end position="309"/>
    </location>
</feature>
<evidence type="ECO:0000313" key="4">
    <source>
        <dbReference type="Proteomes" id="UP000003195"/>
    </source>
</evidence>
<name>E2ZC34_9FIRM</name>
<dbReference type="AlphaFoldDB" id="E2ZC34"/>
<dbReference type="STRING" id="706434.HMPREF9429_01204"/>
<dbReference type="InterPro" id="IPR004843">
    <property type="entry name" value="Calcineurin-like_PHP"/>
</dbReference>
<protein>
    <submittedName>
        <fullName evidence="3">Ser/Thr phosphatase family protein</fullName>
    </submittedName>
</protein>
<reference evidence="3 4" key="1">
    <citation type="submission" date="2010-08" db="EMBL/GenBank/DDBJ databases">
        <authorList>
            <person name="Weinstock G."/>
            <person name="Sodergren E."/>
            <person name="Clifton S."/>
            <person name="Fulton L."/>
            <person name="Fulton B."/>
            <person name="Courtney L."/>
            <person name="Fronick C."/>
            <person name="Harrison M."/>
            <person name="Strong C."/>
            <person name="Farmer C."/>
            <person name="Delahaunty K."/>
            <person name="Markovic C."/>
            <person name="Hall O."/>
            <person name="Minx P."/>
            <person name="Tomlinson C."/>
            <person name="Mitreva M."/>
            <person name="Hou S."/>
            <person name="Chen J."/>
            <person name="Wollam A."/>
            <person name="Pepin K.H."/>
            <person name="Johnson M."/>
            <person name="Bhonagiri V."/>
            <person name="Zhang X."/>
            <person name="Suruliraj S."/>
            <person name="Warren W."/>
            <person name="Chinwalla A."/>
            <person name="Mardis E.R."/>
            <person name="Wilson R.K."/>
        </authorList>
    </citation>
    <scope>NUCLEOTIDE SEQUENCE [LARGE SCALE GENOMIC DNA]</scope>
    <source>
        <strain evidence="3 4">F0359</strain>
    </source>
</reference>